<dbReference type="EMBL" id="JANEYF010005580">
    <property type="protein sequence ID" value="KAJ8927614.1"/>
    <property type="molecule type" value="Genomic_DNA"/>
</dbReference>
<accession>A0AAV8WM87</accession>
<protein>
    <submittedName>
        <fullName evidence="2">Uncharacterized protein</fullName>
    </submittedName>
</protein>
<dbReference type="Proteomes" id="UP001162156">
    <property type="component" value="Unassembled WGS sequence"/>
</dbReference>
<sequence>MCVVILFTYSDICDKDIFDELSADIEAESVFGEAYSTYIAEQKKSFSNKQEDNKKNQTSKTKEQKVATETCHLRNIKTSYGDKK</sequence>
<evidence type="ECO:0000256" key="1">
    <source>
        <dbReference type="SAM" id="MobiDB-lite"/>
    </source>
</evidence>
<proteinExistence type="predicted"/>
<evidence type="ECO:0000313" key="3">
    <source>
        <dbReference type="Proteomes" id="UP001162156"/>
    </source>
</evidence>
<feature type="compositionally biased region" description="Basic and acidic residues" evidence="1">
    <location>
        <begin position="45"/>
        <end position="66"/>
    </location>
</feature>
<keyword evidence="3" id="KW-1185">Reference proteome</keyword>
<organism evidence="2 3">
    <name type="scientific">Rhamnusium bicolor</name>
    <dbReference type="NCBI Taxonomy" id="1586634"/>
    <lineage>
        <taxon>Eukaryota</taxon>
        <taxon>Metazoa</taxon>
        <taxon>Ecdysozoa</taxon>
        <taxon>Arthropoda</taxon>
        <taxon>Hexapoda</taxon>
        <taxon>Insecta</taxon>
        <taxon>Pterygota</taxon>
        <taxon>Neoptera</taxon>
        <taxon>Endopterygota</taxon>
        <taxon>Coleoptera</taxon>
        <taxon>Polyphaga</taxon>
        <taxon>Cucujiformia</taxon>
        <taxon>Chrysomeloidea</taxon>
        <taxon>Cerambycidae</taxon>
        <taxon>Lepturinae</taxon>
        <taxon>Rhagiini</taxon>
        <taxon>Rhamnusium</taxon>
    </lineage>
</organism>
<gene>
    <name evidence="2" type="ORF">NQ314_019892</name>
</gene>
<feature type="region of interest" description="Disordered" evidence="1">
    <location>
        <begin position="45"/>
        <end position="67"/>
    </location>
</feature>
<evidence type="ECO:0000313" key="2">
    <source>
        <dbReference type="EMBL" id="KAJ8927614.1"/>
    </source>
</evidence>
<comment type="caution">
    <text evidence="2">The sequence shown here is derived from an EMBL/GenBank/DDBJ whole genome shotgun (WGS) entry which is preliminary data.</text>
</comment>
<reference evidence="2" key="1">
    <citation type="journal article" date="2023" name="Insect Mol. Biol.">
        <title>Genome sequencing provides insights into the evolution of gene families encoding plant cell wall-degrading enzymes in longhorned beetles.</title>
        <authorList>
            <person name="Shin N.R."/>
            <person name="Okamura Y."/>
            <person name="Kirsch R."/>
            <person name="Pauchet Y."/>
        </authorList>
    </citation>
    <scope>NUCLEOTIDE SEQUENCE</scope>
    <source>
        <strain evidence="2">RBIC_L_NR</strain>
    </source>
</reference>
<dbReference type="AlphaFoldDB" id="A0AAV8WM87"/>
<name>A0AAV8WM87_9CUCU</name>